<dbReference type="InterPro" id="IPR024207">
    <property type="entry name" value="CotJB_dom"/>
</dbReference>
<dbReference type="EMBL" id="DVFI01000010">
    <property type="protein sequence ID" value="HIQ62099.1"/>
    <property type="molecule type" value="Genomic_DNA"/>
</dbReference>
<comment type="caution">
    <text evidence="2">The sequence shown here is derived from an EMBL/GenBank/DDBJ whole genome shotgun (WGS) entry which is preliminary data.</text>
</comment>
<reference evidence="2" key="2">
    <citation type="journal article" date="2021" name="PeerJ">
        <title>Extensive microbial diversity within the chicken gut microbiome revealed by metagenomics and culture.</title>
        <authorList>
            <person name="Gilroy R."/>
            <person name="Ravi A."/>
            <person name="Getino M."/>
            <person name="Pursley I."/>
            <person name="Horton D.L."/>
            <person name="Alikhan N.F."/>
            <person name="Baker D."/>
            <person name="Gharbi K."/>
            <person name="Hall N."/>
            <person name="Watson M."/>
            <person name="Adriaenssens E.M."/>
            <person name="Foster-Nyarko E."/>
            <person name="Jarju S."/>
            <person name="Secka A."/>
            <person name="Antonio M."/>
            <person name="Oren A."/>
            <person name="Chaudhuri R.R."/>
            <person name="La Ragione R."/>
            <person name="Hildebrand F."/>
            <person name="Pallen M.J."/>
        </authorList>
    </citation>
    <scope>NUCLEOTIDE SEQUENCE</scope>
    <source>
        <strain evidence="2">ChiHile30-977</strain>
    </source>
</reference>
<dbReference type="AlphaFoldDB" id="A0A9D0YU22"/>
<evidence type="ECO:0000313" key="2">
    <source>
        <dbReference type="EMBL" id="HIQ62099.1"/>
    </source>
</evidence>
<accession>A0A9D0YU22</accession>
<evidence type="ECO:0000313" key="3">
    <source>
        <dbReference type="Proteomes" id="UP000886819"/>
    </source>
</evidence>
<name>A0A9D0YU22_9FIRM</name>
<gene>
    <name evidence="2" type="ORF">IAA66_00755</name>
</gene>
<dbReference type="Pfam" id="PF12652">
    <property type="entry name" value="CotJB"/>
    <property type="match status" value="1"/>
</dbReference>
<dbReference type="Proteomes" id="UP000886819">
    <property type="component" value="Unassembled WGS sequence"/>
</dbReference>
<keyword evidence="2" id="KW-0167">Capsid protein</keyword>
<proteinExistence type="predicted"/>
<reference evidence="2" key="1">
    <citation type="submission" date="2020-10" db="EMBL/GenBank/DDBJ databases">
        <authorList>
            <person name="Gilroy R."/>
        </authorList>
    </citation>
    <scope>NUCLEOTIDE SEQUENCE</scope>
    <source>
        <strain evidence="2">ChiHile30-977</strain>
    </source>
</reference>
<evidence type="ECO:0000259" key="1">
    <source>
        <dbReference type="Pfam" id="PF12652"/>
    </source>
</evidence>
<organism evidence="2 3">
    <name type="scientific">Candidatus Avichristensenella intestinipullorum</name>
    <dbReference type="NCBI Taxonomy" id="2840693"/>
    <lineage>
        <taxon>Bacteria</taxon>
        <taxon>Bacillati</taxon>
        <taxon>Bacillota</taxon>
        <taxon>Clostridia</taxon>
        <taxon>Candidatus Avichristensenella</taxon>
    </lineage>
</organism>
<sequence>MTHEHRHLLAKVMAEGFALDDALLFLDTHPDDEAALSYYQERQEAYRLAMQQYEEACAPLRMDALPPAPCHIWACSPWPWETEA</sequence>
<feature type="domain" description="Protein CotJB" evidence="1">
    <location>
        <begin position="7"/>
        <end position="81"/>
    </location>
</feature>
<protein>
    <submittedName>
        <fullName evidence="2">Spore coat protein CotJB</fullName>
    </submittedName>
</protein>
<keyword evidence="2" id="KW-0946">Virion</keyword>